<proteinExistence type="predicted"/>
<protein>
    <submittedName>
        <fullName evidence="1">Uncharacterized protein</fullName>
    </submittedName>
</protein>
<name>A0AAV7WBV9_PLEWA</name>
<evidence type="ECO:0000313" key="2">
    <source>
        <dbReference type="Proteomes" id="UP001066276"/>
    </source>
</evidence>
<gene>
    <name evidence="1" type="ORF">NDU88_005574</name>
</gene>
<dbReference type="Proteomes" id="UP001066276">
    <property type="component" value="Chromosome 1_2"/>
</dbReference>
<sequence length="196" mass="23086">MHYPLLHWHNMGKLEICQSKLAFDGNHQMRHMNLDRGDTPPTHTPVLNAKIHDLDLKRMLVDVKNSHHNIDTKIDLLTNCINWKKKWMDKHNSHLDHLERCTYGTEDLQAATGEHLLHVDKNLEVIKHKNEDSEACSRRYNICIIDIPKSTTDKMEDYVEHILLSLFDDTLLWSLLWSTLTMQWTLASFLEHWHGP</sequence>
<reference evidence="1" key="1">
    <citation type="journal article" date="2022" name="bioRxiv">
        <title>Sequencing and chromosome-scale assembly of the giantPleurodeles waltlgenome.</title>
        <authorList>
            <person name="Brown T."/>
            <person name="Elewa A."/>
            <person name="Iarovenko S."/>
            <person name="Subramanian E."/>
            <person name="Araus A.J."/>
            <person name="Petzold A."/>
            <person name="Susuki M."/>
            <person name="Suzuki K.-i.T."/>
            <person name="Hayashi T."/>
            <person name="Toyoda A."/>
            <person name="Oliveira C."/>
            <person name="Osipova E."/>
            <person name="Leigh N.D."/>
            <person name="Simon A."/>
            <person name="Yun M.H."/>
        </authorList>
    </citation>
    <scope>NUCLEOTIDE SEQUENCE</scope>
    <source>
        <strain evidence="1">20211129_DDA</strain>
        <tissue evidence="1">Liver</tissue>
    </source>
</reference>
<keyword evidence="2" id="KW-1185">Reference proteome</keyword>
<organism evidence="1 2">
    <name type="scientific">Pleurodeles waltl</name>
    <name type="common">Iberian ribbed newt</name>
    <dbReference type="NCBI Taxonomy" id="8319"/>
    <lineage>
        <taxon>Eukaryota</taxon>
        <taxon>Metazoa</taxon>
        <taxon>Chordata</taxon>
        <taxon>Craniata</taxon>
        <taxon>Vertebrata</taxon>
        <taxon>Euteleostomi</taxon>
        <taxon>Amphibia</taxon>
        <taxon>Batrachia</taxon>
        <taxon>Caudata</taxon>
        <taxon>Salamandroidea</taxon>
        <taxon>Salamandridae</taxon>
        <taxon>Pleurodelinae</taxon>
        <taxon>Pleurodeles</taxon>
    </lineage>
</organism>
<dbReference type="AlphaFoldDB" id="A0AAV7WBV9"/>
<evidence type="ECO:0000313" key="1">
    <source>
        <dbReference type="EMBL" id="KAJ1210206.1"/>
    </source>
</evidence>
<dbReference type="EMBL" id="JANPWB010000002">
    <property type="protein sequence ID" value="KAJ1210206.1"/>
    <property type="molecule type" value="Genomic_DNA"/>
</dbReference>
<accession>A0AAV7WBV9</accession>
<comment type="caution">
    <text evidence="1">The sequence shown here is derived from an EMBL/GenBank/DDBJ whole genome shotgun (WGS) entry which is preliminary data.</text>
</comment>